<proteinExistence type="predicted"/>
<evidence type="ECO:0000313" key="4">
    <source>
        <dbReference type="Proteomes" id="UP001055439"/>
    </source>
</evidence>
<reference evidence="3" key="1">
    <citation type="submission" date="2022-05" db="EMBL/GenBank/DDBJ databases">
        <title>The Musa troglodytarum L. genome provides insights into the mechanism of non-climacteric behaviour and enrichment of carotenoids.</title>
        <authorList>
            <person name="Wang J."/>
        </authorList>
    </citation>
    <scope>NUCLEOTIDE SEQUENCE</scope>
    <source>
        <tissue evidence="3">Leaf</tissue>
    </source>
</reference>
<evidence type="ECO:0000256" key="1">
    <source>
        <dbReference type="SAM" id="MobiDB-lite"/>
    </source>
</evidence>
<gene>
    <name evidence="3" type="ORF">MUK42_30507</name>
</gene>
<feature type="region of interest" description="Disordered" evidence="1">
    <location>
        <begin position="53"/>
        <end position="92"/>
    </location>
</feature>
<dbReference type="PANTHER" id="PTHR37184">
    <property type="entry name" value="CLAVATA3/ESR (CLE)-RELATED PROTEIN 27"/>
    <property type="match status" value="1"/>
</dbReference>
<organism evidence="3 4">
    <name type="scientific">Musa troglodytarum</name>
    <name type="common">fe'i banana</name>
    <dbReference type="NCBI Taxonomy" id="320322"/>
    <lineage>
        <taxon>Eukaryota</taxon>
        <taxon>Viridiplantae</taxon>
        <taxon>Streptophyta</taxon>
        <taxon>Embryophyta</taxon>
        <taxon>Tracheophyta</taxon>
        <taxon>Spermatophyta</taxon>
        <taxon>Magnoliopsida</taxon>
        <taxon>Liliopsida</taxon>
        <taxon>Zingiberales</taxon>
        <taxon>Musaceae</taxon>
        <taxon>Musa</taxon>
    </lineage>
</organism>
<evidence type="ECO:0000313" key="3">
    <source>
        <dbReference type="EMBL" id="URD87335.1"/>
    </source>
</evidence>
<keyword evidence="2" id="KW-0732">Signal</keyword>
<evidence type="ECO:0000256" key="2">
    <source>
        <dbReference type="SAM" id="SignalP"/>
    </source>
</evidence>
<dbReference type="Proteomes" id="UP001055439">
    <property type="component" value="Chromosome 2"/>
</dbReference>
<dbReference type="AlphaFoldDB" id="A0A9E7F2I2"/>
<keyword evidence="4" id="KW-1185">Reference proteome</keyword>
<sequence>MSTSGSGRWRRRRRASLWLALLLVTSFWRCFEGREAATATRLFPLISGGHSGGHAPVLGRRPSPLSPSTAAAGVEDSKRRVPSCPDPLHNRR</sequence>
<protein>
    <submittedName>
        <fullName evidence="3">Uncharacterized protein</fullName>
    </submittedName>
</protein>
<dbReference type="OrthoDB" id="666236at2759"/>
<dbReference type="InterPro" id="IPR040274">
    <property type="entry name" value="CLE27/CLE43"/>
</dbReference>
<dbReference type="EMBL" id="CP097504">
    <property type="protein sequence ID" value="URD87335.1"/>
    <property type="molecule type" value="Genomic_DNA"/>
</dbReference>
<feature type="signal peptide" evidence="2">
    <location>
        <begin position="1"/>
        <end position="33"/>
    </location>
</feature>
<accession>A0A9E7F2I2</accession>
<dbReference type="PANTHER" id="PTHR37184:SF2">
    <property type="entry name" value="CLAVATA3_ESR (CLE)-RELATED PROTEIN 43"/>
    <property type="match status" value="1"/>
</dbReference>
<feature type="chain" id="PRO_5038782120" evidence="2">
    <location>
        <begin position="34"/>
        <end position="92"/>
    </location>
</feature>
<name>A0A9E7F2I2_9LILI</name>